<comment type="caution">
    <text evidence="1">The sequence shown here is derived from an EMBL/GenBank/DDBJ whole genome shotgun (WGS) entry which is preliminary data.</text>
</comment>
<reference evidence="1 2" key="1">
    <citation type="submission" date="2009-07" db="EMBL/GenBank/DDBJ databases">
        <authorList>
            <person name="Madupu R."/>
            <person name="Sebastian Y."/>
            <person name="Durkin A.S."/>
            <person name="Torralba M."/>
            <person name="Methe B."/>
            <person name="Sutton G.G."/>
            <person name="Strausberg R.L."/>
            <person name="Nelson K.E."/>
        </authorList>
    </citation>
    <scope>NUCLEOTIDE SEQUENCE [LARGE SCALE GENOMIC DNA]</scope>
    <source>
        <strain evidence="1 2">ATCC 35580</strain>
    </source>
</reference>
<name>C8PN03_9SPIR</name>
<gene>
    <name evidence="1" type="ORF">TREVI0001_1505</name>
</gene>
<dbReference type="STRING" id="596324.TREVI0001_1505"/>
<evidence type="ECO:0000313" key="1">
    <source>
        <dbReference type="EMBL" id="EEV21146.1"/>
    </source>
</evidence>
<protein>
    <submittedName>
        <fullName evidence="1">Uncharacterized protein</fullName>
    </submittedName>
</protein>
<sequence length="65" mass="7349">MNLIPPKPGDTGMFHCLACGEWFVGKLEKRSFLDAIFLRGMCKSPRCPVCRSKNTIRIPPCGEYM</sequence>
<accession>C8PN03</accession>
<dbReference type="Proteomes" id="UP000004509">
    <property type="component" value="Unassembled WGS sequence"/>
</dbReference>
<evidence type="ECO:0000313" key="2">
    <source>
        <dbReference type="Proteomes" id="UP000004509"/>
    </source>
</evidence>
<proteinExistence type="predicted"/>
<organism evidence="1 2">
    <name type="scientific">Treponema vincentii ATCC 35580</name>
    <dbReference type="NCBI Taxonomy" id="596324"/>
    <lineage>
        <taxon>Bacteria</taxon>
        <taxon>Pseudomonadati</taxon>
        <taxon>Spirochaetota</taxon>
        <taxon>Spirochaetia</taxon>
        <taxon>Spirochaetales</taxon>
        <taxon>Treponemataceae</taxon>
        <taxon>Treponema</taxon>
    </lineage>
</organism>
<dbReference type="EMBL" id="ACYH01000012">
    <property type="protein sequence ID" value="EEV21146.1"/>
    <property type="molecule type" value="Genomic_DNA"/>
</dbReference>
<dbReference type="AlphaFoldDB" id="C8PN03"/>